<dbReference type="AlphaFoldDB" id="A0A2K8SI37"/>
<dbReference type="EMBL" id="CP024785">
    <property type="protein sequence ID" value="AUB34515.1"/>
    <property type="molecule type" value="Genomic_DNA"/>
</dbReference>
<organism evidence="1 2">
    <name type="scientific">Nostoc flagelliforme CCNUN1</name>
    <dbReference type="NCBI Taxonomy" id="2038116"/>
    <lineage>
        <taxon>Bacteria</taxon>
        <taxon>Bacillati</taxon>
        <taxon>Cyanobacteriota</taxon>
        <taxon>Cyanophyceae</taxon>
        <taxon>Nostocales</taxon>
        <taxon>Nostocaceae</taxon>
        <taxon>Nostoc</taxon>
    </lineage>
</organism>
<evidence type="ECO:0000313" key="1">
    <source>
        <dbReference type="EMBL" id="AUB34515.1"/>
    </source>
</evidence>
<evidence type="ECO:0000313" key="2">
    <source>
        <dbReference type="Proteomes" id="UP000232003"/>
    </source>
</evidence>
<protein>
    <submittedName>
        <fullName evidence="1">Cystathionine beta-lyase</fullName>
    </submittedName>
</protein>
<sequence length="65" mass="7085">MECNNESLILANESLILVNESFLLANDSLILANESFLLVDAHHNSPAFPGASQMCKFTYLDLGGQ</sequence>
<dbReference type="Proteomes" id="UP000232003">
    <property type="component" value="Chromosome"/>
</dbReference>
<gene>
    <name evidence="1" type="ORF">COO91_00338</name>
</gene>
<dbReference type="GO" id="GO:0016829">
    <property type="term" value="F:lyase activity"/>
    <property type="evidence" value="ECO:0007669"/>
    <property type="project" value="UniProtKB-KW"/>
</dbReference>
<proteinExistence type="predicted"/>
<keyword evidence="1" id="KW-0456">Lyase</keyword>
<keyword evidence="2" id="KW-1185">Reference proteome</keyword>
<reference evidence="1 2" key="1">
    <citation type="submission" date="2017-11" db="EMBL/GenBank/DDBJ databases">
        <title>Complete genome of a free-living desiccation-tolerant cyanobacterium and its photosynthetic adaptation to extreme terrestrial habitat.</title>
        <authorList>
            <person name="Shang J."/>
        </authorList>
    </citation>
    <scope>NUCLEOTIDE SEQUENCE [LARGE SCALE GENOMIC DNA]</scope>
    <source>
        <strain evidence="1 2">CCNUN1</strain>
    </source>
</reference>
<name>A0A2K8SI37_9NOSO</name>
<dbReference type="KEGG" id="nfl:COO91_00338"/>
<accession>A0A2K8SI37</accession>